<proteinExistence type="predicted"/>
<evidence type="ECO:0000256" key="1">
    <source>
        <dbReference type="SAM" id="MobiDB-lite"/>
    </source>
</evidence>
<feature type="compositionally biased region" description="Basic and acidic residues" evidence="1">
    <location>
        <begin position="342"/>
        <end position="386"/>
    </location>
</feature>
<evidence type="ECO:0000259" key="3">
    <source>
        <dbReference type="Pfam" id="PF18914"/>
    </source>
</evidence>
<organism evidence="4 5">
    <name type="scientific">Sulfurivirga caldicuralii</name>
    <dbReference type="NCBI Taxonomy" id="364032"/>
    <lineage>
        <taxon>Bacteria</taxon>
        <taxon>Pseudomonadati</taxon>
        <taxon>Pseudomonadota</taxon>
        <taxon>Gammaproteobacteria</taxon>
        <taxon>Thiotrichales</taxon>
        <taxon>Piscirickettsiaceae</taxon>
        <taxon>Sulfurivirga</taxon>
    </lineage>
</organism>
<keyword evidence="5" id="KW-1185">Reference proteome</keyword>
<dbReference type="PROSITE" id="PS51257">
    <property type="entry name" value="PROKAR_LIPOPROTEIN"/>
    <property type="match status" value="1"/>
</dbReference>
<sequence length="386" mass="43157">MIRLLMILSLLLASCAQPVGTQLAAESGFGGTGMAPSCPAAALLPGDSGFGGTGHTADCGFGGTGVIGTITDFGSIWVNGLEIELASGLTITSNLGHPVELAIGQQVITRTRQDALLTDYVEVFYPISGQVQQRDGNRIVVNGQLITLDAHTRGLKTLQPGDWVAVSGWPQGTDRWLATRIDPNPTHMARVEKPALDALNSRKALIEGGVVIRDGSAWLEPYHLKLGDAADWRGERLALAAVEQQRAGWRMTAVRALHSWQVDWHELVRERYEQMAQPRVYRNRLDVEHTREAMHERTEHLKNQRDVLKEQREALQESREALQESKHELKDQQDMLKAQKSLLEEQRDALKDQQEQLKEQREALKEQREMIKDIKEQKEGYGRQDD</sequence>
<evidence type="ECO:0000313" key="5">
    <source>
        <dbReference type="Proteomes" id="UP000198461"/>
    </source>
</evidence>
<dbReference type="AlphaFoldDB" id="A0A1N6GWA3"/>
<accession>A0A1N6GWA3</accession>
<keyword evidence="2" id="KW-0732">Signal</keyword>
<dbReference type="Pfam" id="PF18914">
    <property type="entry name" value="DUF5666"/>
    <property type="match status" value="1"/>
</dbReference>
<reference evidence="4 5" key="1">
    <citation type="submission" date="2016-11" db="EMBL/GenBank/DDBJ databases">
        <authorList>
            <person name="Jaros S."/>
            <person name="Januszkiewicz K."/>
            <person name="Wedrychowicz H."/>
        </authorList>
    </citation>
    <scope>NUCLEOTIDE SEQUENCE [LARGE SCALE GENOMIC DNA]</scope>
    <source>
        <strain evidence="4 5">DSM 17737</strain>
    </source>
</reference>
<dbReference type="STRING" id="364032.SAMN05443662_1521"/>
<protein>
    <recommendedName>
        <fullName evidence="3">DUF5666 domain-containing protein</fullName>
    </recommendedName>
</protein>
<dbReference type="Proteomes" id="UP000198461">
    <property type="component" value="Unassembled WGS sequence"/>
</dbReference>
<evidence type="ECO:0000313" key="4">
    <source>
        <dbReference type="EMBL" id="SIO11635.1"/>
    </source>
</evidence>
<dbReference type="OrthoDB" id="5612604at2"/>
<feature type="domain" description="DUF5666" evidence="3">
    <location>
        <begin position="129"/>
        <end position="181"/>
    </location>
</feature>
<gene>
    <name evidence="4" type="ORF">SAMN05443662_1521</name>
</gene>
<name>A0A1N6GWA3_9GAMM</name>
<dbReference type="InterPro" id="IPR043724">
    <property type="entry name" value="DUF5666"/>
</dbReference>
<feature type="region of interest" description="Disordered" evidence="1">
    <location>
        <begin position="312"/>
        <end position="386"/>
    </location>
</feature>
<feature type="signal peptide" evidence="2">
    <location>
        <begin position="1"/>
        <end position="24"/>
    </location>
</feature>
<evidence type="ECO:0000256" key="2">
    <source>
        <dbReference type="SAM" id="SignalP"/>
    </source>
</evidence>
<feature type="compositionally biased region" description="Basic and acidic residues" evidence="1">
    <location>
        <begin position="312"/>
        <end position="334"/>
    </location>
</feature>
<dbReference type="EMBL" id="FSRE01000003">
    <property type="protein sequence ID" value="SIO11635.1"/>
    <property type="molecule type" value="Genomic_DNA"/>
</dbReference>
<dbReference type="RefSeq" id="WP_074201768.1">
    <property type="nucleotide sequence ID" value="NZ_FSRE01000003.1"/>
</dbReference>
<feature type="chain" id="PRO_5012387664" description="DUF5666 domain-containing protein" evidence="2">
    <location>
        <begin position="25"/>
        <end position="386"/>
    </location>
</feature>